<gene>
    <name evidence="2" type="ORF">SDRG_11089</name>
</gene>
<evidence type="ECO:0000313" key="2">
    <source>
        <dbReference type="EMBL" id="EQC31161.1"/>
    </source>
</evidence>
<dbReference type="GeneID" id="19951816"/>
<keyword evidence="1" id="KW-0812">Transmembrane</keyword>
<dbReference type="RefSeq" id="XP_008615335.1">
    <property type="nucleotide sequence ID" value="XM_008617113.1"/>
</dbReference>
<reference evidence="2 3" key="1">
    <citation type="submission" date="2012-04" db="EMBL/GenBank/DDBJ databases">
        <title>The Genome Sequence of Saprolegnia declina VS20.</title>
        <authorList>
            <consortium name="The Broad Institute Genome Sequencing Platform"/>
            <person name="Russ C."/>
            <person name="Nusbaum C."/>
            <person name="Tyler B."/>
            <person name="van West P."/>
            <person name="Dieguez-Uribeondo J."/>
            <person name="de Bruijn I."/>
            <person name="Tripathy S."/>
            <person name="Jiang R."/>
            <person name="Young S.K."/>
            <person name="Zeng Q."/>
            <person name="Gargeya S."/>
            <person name="Fitzgerald M."/>
            <person name="Haas B."/>
            <person name="Abouelleil A."/>
            <person name="Alvarado L."/>
            <person name="Arachchi H.M."/>
            <person name="Berlin A."/>
            <person name="Chapman S.B."/>
            <person name="Goldberg J."/>
            <person name="Griggs A."/>
            <person name="Gujja S."/>
            <person name="Hansen M."/>
            <person name="Howarth C."/>
            <person name="Imamovic A."/>
            <person name="Larimer J."/>
            <person name="McCowen C."/>
            <person name="Montmayeur A."/>
            <person name="Murphy C."/>
            <person name="Neiman D."/>
            <person name="Pearson M."/>
            <person name="Priest M."/>
            <person name="Roberts A."/>
            <person name="Saif S."/>
            <person name="Shea T."/>
            <person name="Sisk P."/>
            <person name="Sykes S."/>
            <person name="Wortman J."/>
            <person name="Nusbaum C."/>
            <person name="Birren B."/>
        </authorList>
    </citation>
    <scope>NUCLEOTIDE SEQUENCE [LARGE SCALE GENOMIC DNA]</scope>
    <source>
        <strain evidence="2 3">VS20</strain>
    </source>
</reference>
<feature type="transmembrane region" description="Helical" evidence="1">
    <location>
        <begin position="548"/>
        <end position="572"/>
    </location>
</feature>
<dbReference type="EMBL" id="JH767170">
    <property type="protein sequence ID" value="EQC31161.1"/>
    <property type="molecule type" value="Genomic_DNA"/>
</dbReference>
<keyword evidence="1" id="KW-0472">Membrane</keyword>
<dbReference type="PROSITE" id="PS51257">
    <property type="entry name" value="PROKAR_LIPOPROTEIN"/>
    <property type="match status" value="1"/>
</dbReference>
<dbReference type="eggNOG" id="ENOG502SD6V">
    <property type="taxonomic scope" value="Eukaryota"/>
</dbReference>
<name>T0Q916_SAPDV</name>
<feature type="transmembrane region" description="Helical" evidence="1">
    <location>
        <begin position="12"/>
        <end position="32"/>
    </location>
</feature>
<dbReference type="OrthoDB" id="78969at2759"/>
<organism evidence="2 3">
    <name type="scientific">Saprolegnia diclina (strain VS20)</name>
    <dbReference type="NCBI Taxonomy" id="1156394"/>
    <lineage>
        <taxon>Eukaryota</taxon>
        <taxon>Sar</taxon>
        <taxon>Stramenopiles</taxon>
        <taxon>Oomycota</taxon>
        <taxon>Saprolegniomycetes</taxon>
        <taxon>Saprolegniales</taxon>
        <taxon>Saprolegniaceae</taxon>
        <taxon>Saprolegnia</taxon>
    </lineage>
</organism>
<dbReference type="InParanoid" id="T0Q916"/>
<keyword evidence="1" id="KW-1133">Transmembrane helix</keyword>
<keyword evidence="3" id="KW-1185">Reference proteome</keyword>
<protein>
    <submittedName>
        <fullName evidence="2">Uncharacterized protein</fullName>
    </submittedName>
</protein>
<evidence type="ECO:0000313" key="3">
    <source>
        <dbReference type="Proteomes" id="UP000030762"/>
    </source>
</evidence>
<feature type="transmembrane region" description="Helical" evidence="1">
    <location>
        <begin position="832"/>
        <end position="855"/>
    </location>
</feature>
<sequence>MGLVLPRRLVDTAGVAYTLGSACLGIAALLVLEPYMANDCFWPGLSTTVNAVANLVNFELALASAGSADLLHPSSYAAWDRSLGVQQVSARSLMLQSWTSFEIVINGLRALSTRQVANDLVTLYCWADVGRKWELALSAPRQARCNAHMAPNAAVYLETTLRNIDYAPIATTGRDGVTWLDSLLAPQAPVAVEAARWTSHGLAYYRLQWGNSFAYSLAESLAITNGLGLTSQQLLKVVPGVPRSSYFPYTSLLLNSALLQFVFYALAPNTSLIRNTPSPLTYMSGIQAFILGFALSELNLVLQNTVGPLCIIDAYFVPPPIALTDAVHAFRTHVLTAMVSNATLATALEAVGDASIQVTPRRWRDPALRFYGGNPLCNTAPLRPYVQASFGFDSLCGDRSPLSVTWHVFNSLFAWHMLGQNDVSGSQHCALGTTAEHTLLCFDILARTKVALVPATFLAPLPIATMSKLRPVGVSQVVWNQSVVTLEMQPLLDGGFAFFGWMGLYDWAMTQREVIAFEGDVNTLHILSPTYPTVPQPLTTVAGTLGPFLWSLAALGSVVASLLALGVVALWITIRPQATRWHLFQRLVGTVWLSRSIVVARSVCAIAALATAPIGVQSLHNVESLAIAPRTIWISGLLAYEASWLTTVVQEIVSPVVAERELAMPIACLIVFLIDVASPVTAAASLERKCTIINLTTGLECNIGSVTIGWFSRCVLVAAICVLCGLWSSRNAALQAKSLLLPALSRKTFAATGSQGPLDSVTAVMCGLFLYSSRSVFDVKLWLRLPASNMATLGSPATLPVHQAPNTLAIVPESAPEIAVELPKSDRRLSQWLRYSIALAGLAYLGGTLTSNVAYISVLGDAMANDFGWSGFSTAGTYVFLARIFHEQLVLGTNATELFVTLPTYGDVSQLYNTSDTSTTWWDSASHQVLYDPNVLLLTDIVKGLRSMNPCQLPWMFTQYCFLDFGQQWEMANSVARQRRCERDTMASNAAVYLEASLRNVRDWAAWNTCWRSSFEIGIARELMASPTGRLWLATTRTASTSIEGEVGYWQRYGKRAYVLQWQNYKTSSFSDALTVTSALGLTYTLPISKRDGAMHLDAQTSLRMYWSWANDLLAIADNSSLIAGRSLLRSSAAFAFSNVSSGDLLVQAQHLPSPLSAGLALVRDLVRPFGSMDVIYVPCPDAIRRYYGSFTSSVHSVLLTNLTVQAEFWSLSMPAYFGDVPAPLLETTNLLLTGGNLMCGDDIAPGPLTFAVYTSFGSFQLCSTTQPDHEHTAAPVSWDVICDSNPLREVTCTDTLLAIATFLDARRRYVPSNDMAKAAEAAVRELNVTVLQFVIVNGSSQLYQVGLVDPKLPSWHLNGWLLTYEWVAGLREVVSFRGDIGAITTISAPVLMRTMPLDDSVITSKISFLFLQSAKYVTLVLIAVSGTALLYAIASRGHIEGLNLLELNRIVGHVWIGRPLLILRSITALWLLNTSPLLLQQVGLGTTLTAPPVPWYETILAASELTWAVYVVNDLASCVTKQHTPSIAMASSILTWLITAVWTLVAPYRCRVHLLRHCTFDDMDSGVHCVSGDVQVGSLDRVLGDVGIVLACVLVCARIDMRCRPHVPPVRIPTLLLNASSYYILDFRHWRRGQREVYLDQTSGVLAGLLTLHWKSTLYIFDVKSWRLTTVTTRPTTPELAKAIPLHDLADDAL</sequence>
<feature type="transmembrane region" description="Helical" evidence="1">
    <location>
        <begin position="592"/>
        <end position="612"/>
    </location>
</feature>
<dbReference type="Proteomes" id="UP000030762">
    <property type="component" value="Unassembled WGS sequence"/>
</dbReference>
<accession>T0Q916</accession>
<dbReference type="VEuPathDB" id="FungiDB:SDRG_11089"/>
<feature type="transmembrane region" description="Helical" evidence="1">
    <location>
        <begin position="706"/>
        <end position="727"/>
    </location>
</feature>
<evidence type="ECO:0000256" key="1">
    <source>
        <dbReference type="SAM" id="Phobius"/>
    </source>
</evidence>
<proteinExistence type="predicted"/>